<evidence type="ECO:0000313" key="8">
    <source>
        <dbReference type="EMBL" id="SFN85355.1"/>
    </source>
</evidence>
<proteinExistence type="inferred from homology"/>
<dbReference type="Proteomes" id="UP000199236">
    <property type="component" value="Unassembled WGS sequence"/>
</dbReference>
<evidence type="ECO:0000313" key="9">
    <source>
        <dbReference type="Proteomes" id="UP000199236"/>
    </source>
</evidence>
<keyword evidence="8" id="KW-0969">Cilium</keyword>
<keyword evidence="8" id="KW-0966">Cell projection</keyword>
<dbReference type="Pfam" id="PF13861">
    <property type="entry name" value="FLgD_tudor"/>
    <property type="match status" value="1"/>
</dbReference>
<dbReference type="GO" id="GO:0044781">
    <property type="term" value="P:bacterial-type flagellum organization"/>
    <property type="evidence" value="ECO:0007669"/>
    <property type="project" value="UniProtKB-UniRule"/>
</dbReference>
<evidence type="ECO:0000256" key="4">
    <source>
        <dbReference type="ARBA" id="ARBA00024746"/>
    </source>
</evidence>
<dbReference type="Gene3D" id="2.30.30.910">
    <property type="match status" value="1"/>
</dbReference>
<evidence type="ECO:0000259" key="6">
    <source>
        <dbReference type="Pfam" id="PF13860"/>
    </source>
</evidence>
<dbReference type="EMBL" id="FOVR01000002">
    <property type="protein sequence ID" value="SFN85355.1"/>
    <property type="molecule type" value="Genomic_DNA"/>
</dbReference>
<keyword evidence="3 5" id="KW-1005">Bacterial flagellum biogenesis</keyword>
<name>A0A1I5CE95_9HYPH</name>
<feature type="domain" description="FlgD Tudor-like" evidence="7">
    <location>
        <begin position="104"/>
        <end position="234"/>
    </location>
</feature>
<keyword evidence="8" id="KW-0282">Flagellum</keyword>
<dbReference type="Gene3D" id="2.60.40.4070">
    <property type="match status" value="1"/>
</dbReference>
<organism evidence="8 9">
    <name type="scientific">Cohaesibacter marisflavi</name>
    <dbReference type="NCBI Taxonomy" id="655353"/>
    <lineage>
        <taxon>Bacteria</taxon>
        <taxon>Pseudomonadati</taxon>
        <taxon>Pseudomonadota</taxon>
        <taxon>Alphaproteobacteria</taxon>
        <taxon>Hyphomicrobiales</taxon>
        <taxon>Cohaesibacteraceae</taxon>
    </lineage>
</organism>
<protein>
    <recommendedName>
        <fullName evidence="2 5">Basal-body rod modification protein FlgD</fullName>
    </recommendedName>
</protein>
<evidence type="ECO:0000259" key="7">
    <source>
        <dbReference type="Pfam" id="PF13861"/>
    </source>
</evidence>
<comment type="function">
    <text evidence="4 5">Required for flagellar hook formation. May act as a scaffolding protein.</text>
</comment>
<reference evidence="8 9" key="1">
    <citation type="submission" date="2016-10" db="EMBL/GenBank/DDBJ databases">
        <authorList>
            <person name="de Groot N.N."/>
        </authorList>
    </citation>
    <scope>NUCLEOTIDE SEQUENCE [LARGE SCALE GENOMIC DNA]</scope>
    <source>
        <strain evidence="8 9">CGMCC 1.9157</strain>
    </source>
</reference>
<evidence type="ECO:0000256" key="2">
    <source>
        <dbReference type="ARBA" id="ARBA00016013"/>
    </source>
</evidence>
<dbReference type="AlphaFoldDB" id="A0A1I5CE95"/>
<dbReference type="InterPro" id="IPR025963">
    <property type="entry name" value="FLgD_Tudor"/>
</dbReference>
<feature type="domain" description="FlgD/Vpr Ig-like" evidence="6">
    <location>
        <begin position="119"/>
        <end position="195"/>
    </location>
</feature>
<evidence type="ECO:0000256" key="5">
    <source>
        <dbReference type="RuleBase" id="RU362076"/>
    </source>
</evidence>
<dbReference type="InterPro" id="IPR005648">
    <property type="entry name" value="FlgD"/>
</dbReference>
<dbReference type="InterPro" id="IPR025965">
    <property type="entry name" value="FlgD/Vpr_Ig-like"/>
</dbReference>
<keyword evidence="9" id="KW-1185">Reference proteome</keyword>
<evidence type="ECO:0000256" key="3">
    <source>
        <dbReference type="ARBA" id="ARBA00022795"/>
    </source>
</evidence>
<dbReference type="STRING" id="655353.SAMN04488056_102208"/>
<evidence type="ECO:0000256" key="1">
    <source>
        <dbReference type="ARBA" id="ARBA00010577"/>
    </source>
</evidence>
<dbReference type="Pfam" id="PF03963">
    <property type="entry name" value="FlgD"/>
    <property type="match status" value="1"/>
</dbReference>
<accession>A0A1I5CE95</accession>
<comment type="similarity">
    <text evidence="1 5">Belongs to the FlgD family.</text>
</comment>
<dbReference type="Pfam" id="PF13860">
    <property type="entry name" value="FlgD_ig"/>
    <property type="match status" value="1"/>
</dbReference>
<gene>
    <name evidence="8" type="ORF">SAMN04488056_102208</name>
</gene>
<sequence>MRRNPCLDLVFSQNARAKAMTVSALASSTASTTTTTTSSQGLGLDTSQFLQLMVEQLQNQNPTDPTDTTEFLNQMVQLSTYDQQVENANRLETVVSSLDTMIAANGLGYIGQSVSVLGDTTTLQDGSAQWNYALESDATDVKIEIFDEDGNSVYTADGETEADGSHEFKWDGVTDEGKQLDDGSTYRIEITATDQEGNDIETSTSVTGKVTGVDASSGQTYLTMGDVFFTLDQIISVSSDS</sequence>